<evidence type="ECO:0000313" key="2">
    <source>
        <dbReference type="Proteomes" id="UP001597541"/>
    </source>
</evidence>
<name>A0ABW5PDC5_9BACL</name>
<sequence length="99" mass="11596">MLDITEYSVEYIKDPFGIVEGKRYEFLIDINVDEDDELSARNGVYIRAIYAMREGVGSLVKYDLLERGTDKYLEFDLEEEEEAALLTFCNEHWNDAEEL</sequence>
<organism evidence="1 2">
    <name type="scientific">Paenibacillus gansuensis</name>
    <dbReference type="NCBI Taxonomy" id="306542"/>
    <lineage>
        <taxon>Bacteria</taxon>
        <taxon>Bacillati</taxon>
        <taxon>Bacillota</taxon>
        <taxon>Bacilli</taxon>
        <taxon>Bacillales</taxon>
        <taxon>Paenibacillaceae</taxon>
        <taxon>Paenibacillus</taxon>
    </lineage>
</organism>
<protein>
    <submittedName>
        <fullName evidence="1">DUF6509 family protein</fullName>
    </submittedName>
</protein>
<dbReference type="RefSeq" id="WP_377603084.1">
    <property type="nucleotide sequence ID" value="NZ_JBHUME010000007.1"/>
</dbReference>
<keyword evidence="2" id="KW-1185">Reference proteome</keyword>
<dbReference type="EMBL" id="JBHUME010000007">
    <property type="protein sequence ID" value="MFD2613134.1"/>
    <property type="molecule type" value="Genomic_DNA"/>
</dbReference>
<evidence type="ECO:0000313" key="1">
    <source>
        <dbReference type="EMBL" id="MFD2613134.1"/>
    </source>
</evidence>
<comment type="caution">
    <text evidence="1">The sequence shown here is derived from an EMBL/GenBank/DDBJ whole genome shotgun (WGS) entry which is preliminary data.</text>
</comment>
<dbReference type="Proteomes" id="UP001597541">
    <property type="component" value="Unassembled WGS sequence"/>
</dbReference>
<dbReference type="InterPro" id="IPR045424">
    <property type="entry name" value="DUF6509"/>
</dbReference>
<proteinExistence type="predicted"/>
<dbReference type="Pfam" id="PF20119">
    <property type="entry name" value="DUF6509"/>
    <property type="match status" value="1"/>
</dbReference>
<gene>
    <name evidence="1" type="ORF">ACFSUF_11935</name>
</gene>
<accession>A0ABW5PDC5</accession>
<reference evidence="2" key="1">
    <citation type="journal article" date="2019" name="Int. J. Syst. Evol. Microbiol.">
        <title>The Global Catalogue of Microorganisms (GCM) 10K type strain sequencing project: providing services to taxonomists for standard genome sequencing and annotation.</title>
        <authorList>
            <consortium name="The Broad Institute Genomics Platform"/>
            <consortium name="The Broad Institute Genome Sequencing Center for Infectious Disease"/>
            <person name="Wu L."/>
            <person name="Ma J."/>
        </authorList>
    </citation>
    <scope>NUCLEOTIDE SEQUENCE [LARGE SCALE GENOMIC DNA]</scope>
    <source>
        <strain evidence="2">KCTC 3950</strain>
    </source>
</reference>